<dbReference type="Gene3D" id="3.40.50.1820">
    <property type="entry name" value="alpha/beta hydrolase"/>
    <property type="match status" value="1"/>
</dbReference>
<keyword evidence="4" id="KW-0472">Membrane</keyword>
<organism evidence="6 7">
    <name type="scientific">Linnemannia schmuckeri</name>
    <dbReference type="NCBI Taxonomy" id="64567"/>
    <lineage>
        <taxon>Eukaryota</taxon>
        <taxon>Fungi</taxon>
        <taxon>Fungi incertae sedis</taxon>
        <taxon>Mucoromycota</taxon>
        <taxon>Mortierellomycotina</taxon>
        <taxon>Mortierellomycetes</taxon>
        <taxon>Mortierellales</taxon>
        <taxon>Mortierellaceae</taxon>
        <taxon>Linnemannia</taxon>
    </lineage>
</organism>
<keyword evidence="4" id="KW-1133">Transmembrane helix</keyword>
<reference evidence="6" key="1">
    <citation type="journal article" date="2020" name="Fungal Divers.">
        <title>Resolving the Mortierellaceae phylogeny through synthesis of multi-gene phylogenetics and phylogenomics.</title>
        <authorList>
            <person name="Vandepol N."/>
            <person name="Liber J."/>
            <person name="Desiro A."/>
            <person name="Na H."/>
            <person name="Kennedy M."/>
            <person name="Barry K."/>
            <person name="Grigoriev I.V."/>
            <person name="Miller A.N."/>
            <person name="O'Donnell K."/>
            <person name="Stajich J.E."/>
            <person name="Bonito G."/>
        </authorList>
    </citation>
    <scope>NUCLEOTIDE SEQUENCE</scope>
    <source>
        <strain evidence="6">NRRL 6426</strain>
    </source>
</reference>
<gene>
    <name evidence="6" type="ORF">BG015_002139</name>
</gene>
<dbReference type="Proteomes" id="UP000748756">
    <property type="component" value="Unassembled WGS sequence"/>
</dbReference>
<evidence type="ECO:0000256" key="2">
    <source>
        <dbReference type="ARBA" id="ARBA00022801"/>
    </source>
</evidence>
<evidence type="ECO:0000256" key="1">
    <source>
        <dbReference type="ARBA" id="ARBA00010515"/>
    </source>
</evidence>
<comment type="caution">
    <text evidence="6">The sequence shown here is derived from an EMBL/GenBank/DDBJ whole genome shotgun (WGS) entry which is preliminary data.</text>
</comment>
<dbReference type="PANTHER" id="PTHR48081:SF33">
    <property type="entry name" value="KYNURENINE FORMAMIDASE"/>
    <property type="match status" value="1"/>
</dbReference>
<feature type="transmembrane region" description="Helical" evidence="4">
    <location>
        <begin position="52"/>
        <end position="72"/>
    </location>
</feature>
<feature type="transmembrane region" description="Helical" evidence="4">
    <location>
        <begin position="12"/>
        <end position="32"/>
    </location>
</feature>
<dbReference type="SUPFAM" id="SSF53474">
    <property type="entry name" value="alpha/beta-Hydrolases"/>
    <property type="match status" value="1"/>
</dbReference>
<accession>A0A9P5S3J5</accession>
<evidence type="ECO:0000313" key="6">
    <source>
        <dbReference type="EMBL" id="KAF9153996.1"/>
    </source>
</evidence>
<keyword evidence="2" id="KW-0378">Hydrolase</keyword>
<dbReference type="Pfam" id="PF20434">
    <property type="entry name" value="BD-FAE"/>
    <property type="match status" value="1"/>
</dbReference>
<dbReference type="PANTHER" id="PTHR48081">
    <property type="entry name" value="AB HYDROLASE SUPERFAMILY PROTEIN C4A8.06C"/>
    <property type="match status" value="1"/>
</dbReference>
<dbReference type="EMBL" id="JAAAUQ010000141">
    <property type="protein sequence ID" value="KAF9153996.1"/>
    <property type="molecule type" value="Genomic_DNA"/>
</dbReference>
<dbReference type="InterPro" id="IPR049492">
    <property type="entry name" value="BD-FAE-like_dom"/>
</dbReference>
<comment type="similarity">
    <text evidence="1">Belongs to the 'GDXG' lipolytic enzyme family.</text>
</comment>
<evidence type="ECO:0000313" key="7">
    <source>
        <dbReference type="Proteomes" id="UP000748756"/>
    </source>
</evidence>
<name>A0A9P5S3J5_9FUNG</name>
<dbReference type="OrthoDB" id="19653at2759"/>
<evidence type="ECO:0000256" key="3">
    <source>
        <dbReference type="PROSITE-ProRule" id="PRU10038"/>
    </source>
</evidence>
<dbReference type="PROSITE" id="PS00122">
    <property type="entry name" value="CARBOXYLESTERASE_B_1"/>
    <property type="match status" value="1"/>
</dbReference>
<evidence type="ECO:0000259" key="5">
    <source>
        <dbReference type="Pfam" id="PF20434"/>
    </source>
</evidence>
<protein>
    <recommendedName>
        <fullName evidence="5">BD-FAE-like domain-containing protein</fullName>
    </recommendedName>
</protein>
<sequence>MGLIISLVRSTWAVSYAAFSLTSFIFTGFAVFGERTPNRATNVVLSLTSNQYSEFPLIMFFLDLLFQSWLSITGTFHVSPLARFFSYVNVITAAGIVYLFKRSLDCQDVVENFLGEISKENKTKFKLPGVTSPKFWKQFMNPFHWPRNFTLNENIPYWTSKEQMYAMHTDGWESVLEMAVDVYRPDNIEGGHDRPVLMYIHGGGWTSGSKSLLGPLVTEMIAQNWVVVAVNHRLKTKDGYPTQLIDCKRALRWIKEEVQTFGGDPYNVVVAGDSSGGQLAAMLALTPNDPAYQHGFEKIDTSVQGCLVQSATLDLVDANDYSAANGRERFIREVALRPGFPESAENVAFLKEHSPLYKVEGTNVPFLVVQGDLDICPVETARDFVKEFRKKSAASINYLEIPGGHHCFEMFSSPRTWYTTIATAEWLNYNFNQTDRSASAGEKKIGRVHELVEWWHEDN</sequence>
<dbReference type="AlphaFoldDB" id="A0A9P5S3J5"/>
<dbReference type="InterPro" id="IPR029058">
    <property type="entry name" value="AB_hydrolase_fold"/>
</dbReference>
<keyword evidence="4" id="KW-0812">Transmembrane</keyword>
<feature type="transmembrane region" description="Helical" evidence="4">
    <location>
        <begin position="84"/>
        <end position="100"/>
    </location>
</feature>
<dbReference type="InterPro" id="IPR033140">
    <property type="entry name" value="Lipase_GDXG_put_SER_AS"/>
</dbReference>
<feature type="active site" evidence="3">
    <location>
        <position position="274"/>
    </location>
</feature>
<dbReference type="PROSITE" id="PS01174">
    <property type="entry name" value="LIPASE_GDXG_SER"/>
    <property type="match status" value="1"/>
</dbReference>
<dbReference type="InterPro" id="IPR050300">
    <property type="entry name" value="GDXG_lipolytic_enzyme"/>
</dbReference>
<keyword evidence="7" id="KW-1185">Reference proteome</keyword>
<evidence type="ECO:0000256" key="4">
    <source>
        <dbReference type="SAM" id="Phobius"/>
    </source>
</evidence>
<dbReference type="GO" id="GO:0016787">
    <property type="term" value="F:hydrolase activity"/>
    <property type="evidence" value="ECO:0007669"/>
    <property type="project" value="UniProtKB-KW"/>
</dbReference>
<dbReference type="InterPro" id="IPR019826">
    <property type="entry name" value="Carboxylesterase_B_AS"/>
</dbReference>
<feature type="domain" description="BD-FAE-like" evidence="5">
    <location>
        <begin position="181"/>
        <end position="382"/>
    </location>
</feature>
<proteinExistence type="inferred from homology"/>